<protein>
    <submittedName>
        <fullName evidence="2">Uncharacterized protein</fullName>
    </submittedName>
</protein>
<dbReference type="RefSeq" id="WP_371951281.1">
    <property type="nucleotide sequence ID" value="NZ_JAXCEI010000008.1"/>
</dbReference>
<dbReference type="Proteomes" id="UP001569963">
    <property type="component" value="Unassembled WGS sequence"/>
</dbReference>
<comment type="caution">
    <text evidence="2">The sequence shown here is derived from an EMBL/GenBank/DDBJ whole genome shotgun (WGS) entry which is preliminary data.</text>
</comment>
<proteinExistence type="predicted"/>
<name>A0ABV4QGS0_9ACTN</name>
<gene>
    <name evidence="2" type="ORF">SM611_19750</name>
</gene>
<evidence type="ECO:0000313" key="2">
    <source>
        <dbReference type="EMBL" id="MFA1541164.1"/>
    </source>
</evidence>
<sequence length="58" mass="5993">MTILSALLALAAVAMMATLGVLAVRRDRDIRHNAPGATMRGTTVQGHAGEPSTPPAVR</sequence>
<evidence type="ECO:0000256" key="1">
    <source>
        <dbReference type="SAM" id="MobiDB-lite"/>
    </source>
</evidence>
<dbReference type="EMBL" id="JAXCEI010000008">
    <property type="protein sequence ID" value="MFA1541164.1"/>
    <property type="molecule type" value="Genomic_DNA"/>
</dbReference>
<organism evidence="2 3">
    <name type="scientific">Actinomadura monticuli</name>
    <dbReference type="NCBI Taxonomy" id="3097367"/>
    <lineage>
        <taxon>Bacteria</taxon>
        <taxon>Bacillati</taxon>
        <taxon>Actinomycetota</taxon>
        <taxon>Actinomycetes</taxon>
        <taxon>Streptosporangiales</taxon>
        <taxon>Thermomonosporaceae</taxon>
        <taxon>Actinomadura</taxon>
    </lineage>
</organism>
<feature type="region of interest" description="Disordered" evidence="1">
    <location>
        <begin position="33"/>
        <end position="58"/>
    </location>
</feature>
<reference evidence="2 3" key="1">
    <citation type="submission" date="2023-11" db="EMBL/GenBank/DDBJ databases">
        <title>Actinomadura monticuli sp. nov., isolated from volcanic ash.</title>
        <authorList>
            <person name="Lee S.D."/>
            <person name="Yang H."/>
            <person name="Kim I.S."/>
        </authorList>
    </citation>
    <scope>NUCLEOTIDE SEQUENCE [LARGE SCALE GENOMIC DNA]</scope>
    <source>
        <strain evidence="2 3">DLS-62</strain>
    </source>
</reference>
<evidence type="ECO:0000313" key="3">
    <source>
        <dbReference type="Proteomes" id="UP001569963"/>
    </source>
</evidence>
<keyword evidence="3" id="KW-1185">Reference proteome</keyword>
<accession>A0ABV4QGS0</accession>